<name>A0A6A4IBT8_9AGAR</name>
<evidence type="ECO:0000256" key="2">
    <source>
        <dbReference type="ARBA" id="ARBA00004574"/>
    </source>
</evidence>
<dbReference type="PANTHER" id="PTHR13989:SF33">
    <property type="entry name" value="CST COMPLEX SUBUNIT STN1"/>
    <property type="match status" value="1"/>
</dbReference>
<dbReference type="GO" id="GO:0000781">
    <property type="term" value="C:chromosome, telomeric region"/>
    <property type="evidence" value="ECO:0007669"/>
    <property type="project" value="UniProtKB-SubCell"/>
</dbReference>
<evidence type="ECO:0000256" key="8">
    <source>
        <dbReference type="ARBA" id="ARBA00030039"/>
    </source>
</evidence>
<dbReference type="AlphaFoldDB" id="A0A6A4IBT8"/>
<evidence type="ECO:0000313" key="11">
    <source>
        <dbReference type="Proteomes" id="UP000799118"/>
    </source>
</evidence>
<dbReference type="Proteomes" id="UP000799118">
    <property type="component" value="Unassembled WGS sequence"/>
</dbReference>
<reference evidence="10" key="1">
    <citation type="journal article" date="2019" name="Environ. Microbiol.">
        <title>Fungal ecological strategies reflected in gene transcription - a case study of two litter decomposers.</title>
        <authorList>
            <person name="Barbi F."/>
            <person name="Kohler A."/>
            <person name="Barry K."/>
            <person name="Baskaran P."/>
            <person name="Daum C."/>
            <person name="Fauchery L."/>
            <person name="Ihrmark K."/>
            <person name="Kuo A."/>
            <person name="LaButti K."/>
            <person name="Lipzen A."/>
            <person name="Morin E."/>
            <person name="Grigoriev I.V."/>
            <person name="Henrissat B."/>
            <person name="Lindahl B."/>
            <person name="Martin F."/>
        </authorList>
    </citation>
    <scope>NUCLEOTIDE SEQUENCE</scope>
    <source>
        <strain evidence="10">JB14</strain>
    </source>
</reference>
<evidence type="ECO:0000256" key="7">
    <source>
        <dbReference type="ARBA" id="ARBA00023242"/>
    </source>
</evidence>
<feature type="region of interest" description="Disordered" evidence="9">
    <location>
        <begin position="202"/>
        <end position="253"/>
    </location>
</feature>
<keyword evidence="11" id="KW-1185">Reference proteome</keyword>
<feature type="region of interest" description="Disordered" evidence="9">
    <location>
        <begin position="287"/>
        <end position="337"/>
    </location>
</feature>
<dbReference type="Gene3D" id="2.40.50.140">
    <property type="entry name" value="Nucleic acid-binding proteins"/>
    <property type="match status" value="1"/>
</dbReference>
<dbReference type="SUPFAM" id="SSF50249">
    <property type="entry name" value="Nucleic acid-binding proteins"/>
    <property type="match status" value="1"/>
</dbReference>
<keyword evidence="4" id="KW-0158">Chromosome</keyword>
<sequence>MSFTSVVEARANSGSVFLTPSKRKRPSPAPNTLLPASIDEIFKWIFTPAAVAPCFICDIRTMKRQTEKSQVDFWWLKRVPCRSVKIVGMVVGVQTYERRILYLVDDGTAVIECVHKCGAPPPPSPTKAGKAKASDPMLPKPVAWIGDTIEVVGRIEEFKYEQARRQLLVQEIVRCKSVNEKLDHWQLVLNLHDTTYSLSQPFTIPAPQIPSPKQIPSSASSSSQRSESSPPASASSSPASSTPAKPGSPIRLRHPSRLHTVDLNAITFRIYIKHYLDTALKLIDSDTESDYSDDDAGPSTPTRRPRLTDQTPRRRTSFSVDETPRPARRPILHTIESSESCSSKKGFTLSYLRRVPELSEMARRIVKAQAKRRDREERKKMKEAAATQRRGGRSDERASKSQPSASSTSTSTSISLVGQLKRVWQTAIIELLQEGSIVLWDGPTYAISSDPFDYSMHNQQRLLSNFIVLRGRRLFI</sequence>
<feature type="compositionally biased region" description="Low complexity" evidence="9">
    <location>
        <begin position="400"/>
        <end position="412"/>
    </location>
</feature>
<evidence type="ECO:0000256" key="9">
    <source>
        <dbReference type="SAM" id="MobiDB-lite"/>
    </source>
</evidence>
<feature type="compositionally biased region" description="Basic and acidic residues" evidence="9">
    <location>
        <begin position="371"/>
        <end position="383"/>
    </location>
</feature>
<proteinExistence type="predicted"/>
<dbReference type="GO" id="GO:0003677">
    <property type="term" value="F:DNA binding"/>
    <property type="evidence" value="ECO:0007669"/>
    <property type="project" value="UniProtKB-KW"/>
</dbReference>
<comment type="subcellular location">
    <subcellularLocation>
        <location evidence="2">Chromosome</location>
        <location evidence="2">Telomere</location>
    </subcellularLocation>
    <subcellularLocation>
        <location evidence="1">Nucleus</location>
    </subcellularLocation>
</comment>
<gene>
    <name evidence="10" type="ORF">BT96DRAFT_851400</name>
</gene>
<evidence type="ECO:0000256" key="5">
    <source>
        <dbReference type="ARBA" id="ARBA00022895"/>
    </source>
</evidence>
<dbReference type="EMBL" id="ML769400">
    <property type="protein sequence ID" value="KAE9406748.1"/>
    <property type="molecule type" value="Genomic_DNA"/>
</dbReference>
<organism evidence="10 11">
    <name type="scientific">Gymnopus androsaceus JB14</name>
    <dbReference type="NCBI Taxonomy" id="1447944"/>
    <lineage>
        <taxon>Eukaryota</taxon>
        <taxon>Fungi</taxon>
        <taxon>Dikarya</taxon>
        <taxon>Basidiomycota</taxon>
        <taxon>Agaricomycotina</taxon>
        <taxon>Agaricomycetes</taxon>
        <taxon>Agaricomycetidae</taxon>
        <taxon>Agaricales</taxon>
        <taxon>Marasmiineae</taxon>
        <taxon>Omphalotaceae</taxon>
        <taxon>Gymnopus</taxon>
    </lineage>
</organism>
<feature type="compositionally biased region" description="Acidic residues" evidence="9">
    <location>
        <begin position="287"/>
        <end position="296"/>
    </location>
</feature>
<evidence type="ECO:0000256" key="1">
    <source>
        <dbReference type="ARBA" id="ARBA00004123"/>
    </source>
</evidence>
<dbReference type="InterPro" id="IPR040260">
    <property type="entry name" value="RFA2-like"/>
</dbReference>
<dbReference type="GO" id="GO:0005634">
    <property type="term" value="C:nucleus"/>
    <property type="evidence" value="ECO:0007669"/>
    <property type="project" value="UniProtKB-SubCell"/>
</dbReference>
<evidence type="ECO:0000313" key="10">
    <source>
        <dbReference type="EMBL" id="KAE9406748.1"/>
    </source>
</evidence>
<dbReference type="OrthoDB" id="77828at2759"/>
<keyword evidence="6" id="KW-0238">DNA-binding</keyword>
<evidence type="ECO:0000256" key="6">
    <source>
        <dbReference type="ARBA" id="ARBA00023125"/>
    </source>
</evidence>
<evidence type="ECO:0000256" key="4">
    <source>
        <dbReference type="ARBA" id="ARBA00022454"/>
    </source>
</evidence>
<protein>
    <recommendedName>
        <fullName evidence="3">CST complex subunit STN1</fullName>
    </recommendedName>
    <alternativeName>
        <fullName evidence="8">Suppressor of cdc thirteen homolog</fullName>
    </alternativeName>
</protein>
<feature type="compositionally biased region" description="Low complexity" evidence="9">
    <location>
        <begin position="211"/>
        <end position="249"/>
    </location>
</feature>
<accession>A0A6A4IBT8</accession>
<dbReference type="PANTHER" id="PTHR13989">
    <property type="entry name" value="REPLICATION PROTEIN A-RELATED"/>
    <property type="match status" value="1"/>
</dbReference>
<keyword evidence="5" id="KW-0779">Telomere</keyword>
<dbReference type="InterPro" id="IPR012340">
    <property type="entry name" value="NA-bd_OB-fold"/>
</dbReference>
<feature type="region of interest" description="Disordered" evidence="9">
    <location>
        <begin position="368"/>
        <end position="412"/>
    </location>
</feature>
<evidence type="ECO:0000256" key="3">
    <source>
        <dbReference type="ARBA" id="ARBA00017411"/>
    </source>
</evidence>
<keyword evidence="7" id="KW-0539">Nucleus</keyword>